<comment type="similarity">
    <text evidence="1">Belongs to the UPF0065 (bug) family.</text>
</comment>
<accession>V4RQ77</accession>
<keyword evidence="4" id="KW-1185">Reference proteome</keyword>
<dbReference type="eggNOG" id="COG3181">
    <property type="taxonomic scope" value="Bacteria"/>
</dbReference>
<dbReference type="InterPro" id="IPR005064">
    <property type="entry name" value="BUG"/>
</dbReference>
<keyword evidence="2" id="KW-0732">Signal</keyword>
<evidence type="ECO:0000256" key="1">
    <source>
        <dbReference type="ARBA" id="ARBA00006987"/>
    </source>
</evidence>
<feature type="chain" id="PRO_5004726813" description="Tricarboxylate transport protein TctC" evidence="2">
    <location>
        <begin position="23"/>
        <end position="325"/>
    </location>
</feature>
<evidence type="ECO:0000313" key="3">
    <source>
        <dbReference type="EMBL" id="ESR27384.1"/>
    </source>
</evidence>
<name>V4RQ77_9HYPH</name>
<dbReference type="CDD" id="cd07012">
    <property type="entry name" value="PBP2_Bug_TTT"/>
    <property type="match status" value="1"/>
</dbReference>
<reference evidence="3 4" key="1">
    <citation type="journal article" date="2014" name="Genome Announc.">
        <title>Draft Genome Sequence of Lutibaculum baratangense Strain AMV1T, Isolated from a Mud Volcano in Andamans, India.</title>
        <authorList>
            <person name="Singh A."/>
            <person name="Sreenivas A."/>
            <person name="Sathyanarayana Reddy G."/>
            <person name="Pinnaka A.K."/>
            <person name="Shivaji S."/>
        </authorList>
    </citation>
    <scope>NUCLEOTIDE SEQUENCE [LARGE SCALE GENOMIC DNA]</scope>
    <source>
        <strain evidence="3 4">AMV1</strain>
    </source>
</reference>
<dbReference type="STRING" id="631454.N177_0078"/>
<sequence length="325" mass="35735">MNIGRCLLAFMMVAGLSLPAHAEWPEKPVELVISFSPGGGMDQTMLPLKPLMEAELGQPFVFNYKAGAGGRIGFEYVYMKGRDGHVIGALSEPHFTNTTVFDTPRYTHEDLVPVGIIGRDVPIWFVSNDSPYQDMNDLIEAARERPGEITVATGSFTGEQYLSLAILEEKAGVQFRAVNVGGGGPVMSNVVGGHFDVGISRPASIAVISDEIRGLGVVAKERTDLFPDTQIFDEQLPEEMKIPHFSSSRGLMVTRVFAEENPEGFARLEAAFEKAVHSPEYQEALERMGFPFEWVGPEDAQTEMNETAELMQQYKALVDAAKTRE</sequence>
<feature type="signal peptide" evidence="2">
    <location>
        <begin position="1"/>
        <end position="22"/>
    </location>
</feature>
<gene>
    <name evidence="3" type="ORF">N177_0078</name>
</gene>
<dbReference type="EMBL" id="AWXZ01000005">
    <property type="protein sequence ID" value="ESR27384.1"/>
    <property type="molecule type" value="Genomic_DNA"/>
</dbReference>
<dbReference type="PANTHER" id="PTHR42928:SF5">
    <property type="entry name" value="BLR1237 PROTEIN"/>
    <property type="match status" value="1"/>
</dbReference>
<dbReference type="Pfam" id="PF03401">
    <property type="entry name" value="TctC"/>
    <property type="match status" value="1"/>
</dbReference>
<proteinExistence type="inferred from homology"/>
<dbReference type="OrthoDB" id="7243230at2"/>
<protein>
    <recommendedName>
        <fullName evidence="5">Tricarboxylate transport protein TctC</fullName>
    </recommendedName>
</protein>
<dbReference type="Gene3D" id="3.40.190.150">
    <property type="entry name" value="Bordetella uptake gene, domain 1"/>
    <property type="match status" value="1"/>
</dbReference>
<dbReference type="Proteomes" id="UP000017819">
    <property type="component" value="Unassembled WGS sequence"/>
</dbReference>
<dbReference type="AlphaFoldDB" id="V4RQ77"/>
<organism evidence="3 4">
    <name type="scientific">Lutibaculum baratangense AMV1</name>
    <dbReference type="NCBI Taxonomy" id="631454"/>
    <lineage>
        <taxon>Bacteria</taxon>
        <taxon>Pseudomonadati</taxon>
        <taxon>Pseudomonadota</taxon>
        <taxon>Alphaproteobacteria</taxon>
        <taxon>Hyphomicrobiales</taxon>
        <taxon>Tepidamorphaceae</taxon>
        <taxon>Lutibaculum</taxon>
    </lineage>
</organism>
<comment type="caution">
    <text evidence="3">The sequence shown here is derived from an EMBL/GenBank/DDBJ whole genome shotgun (WGS) entry which is preliminary data.</text>
</comment>
<dbReference type="InterPro" id="IPR042100">
    <property type="entry name" value="Bug_dom1"/>
</dbReference>
<dbReference type="Gene3D" id="3.40.190.10">
    <property type="entry name" value="Periplasmic binding protein-like II"/>
    <property type="match status" value="1"/>
</dbReference>
<dbReference type="PIRSF" id="PIRSF017082">
    <property type="entry name" value="YflP"/>
    <property type="match status" value="1"/>
</dbReference>
<evidence type="ECO:0000256" key="2">
    <source>
        <dbReference type="SAM" id="SignalP"/>
    </source>
</evidence>
<dbReference type="PANTHER" id="PTHR42928">
    <property type="entry name" value="TRICARBOXYLATE-BINDING PROTEIN"/>
    <property type="match status" value="1"/>
</dbReference>
<evidence type="ECO:0000313" key="4">
    <source>
        <dbReference type="Proteomes" id="UP000017819"/>
    </source>
</evidence>
<dbReference type="RefSeq" id="WP_023430236.1">
    <property type="nucleotide sequence ID" value="NZ_AWXZ01000005.1"/>
</dbReference>
<evidence type="ECO:0008006" key="5">
    <source>
        <dbReference type="Google" id="ProtNLM"/>
    </source>
</evidence>